<dbReference type="VEuPathDB" id="FungiDB:HpaG802480"/>
<proteinExistence type="predicted"/>
<reference evidence="2" key="1">
    <citation type="journal article" date="2010" name="Science">
        <title>Signatures of adaptation to obligate biotrophy in the Hyaloperonospora arabidopsidis genome.</title>
        <authorList>
            <person name="Baxter L."/>
            <person name="Tripathy S."/>
            <person name="Ishaque N."/>
            <person name="Boot N."/>
            <person name="Cabral A."/>
            <person name="Kemen E."/>
            <person name="Thines M."/>
            <person name="Ah-Fong A."/>
            <person name="Anderson R."/>
            <person name="Badejoko W."/>
            <person name="Bittner-Eddy P."/>
            <person name="Boore J.L."/>
            <person name="Chibucos M.C."/>
            <person name="Coates M."/>
            <person name="Dehal P."/>
            <person name="Delehaunty K."/>
            <person name="Dong S."/>
            <person name="Downton P."/>
            <person name="Dumas B."/>
            <person name="Fabro G."/>
            <person name="Fronick C."/>
            <person name="Fuerstenberg S.I."/>
            <person name="Fulton L."/>
            <person name="Gaulin E."/>
            <person name="Govers F."/>
            <person name="Hughes L."/>
            <person name="Humphray S."/>
            <person name="Jiang R.H."/>
            <person name="Judelson H."/>
            <person name="Kamoun S."/>
            <person name="Kyung K."/>
            <person name="Meijer H."/>
            <person name="Minx P."/>
            <person name="Morris P."/>
            <person name="Nelson J."/>
            <person name="Phuntumart V."/>
            <person name="Qutob D."/>
            <person name="Rehmany A."/>
            <person name="Rougon-Cardoso A."/>
            <person name="Ryden P."/>
            <person name="Torto-Alalibo T."/>
            <person name="Studholme D."/>
            <person name="Wang Y."/>
            <person name="Win J."/>
            <person name="Wood J."/>
            <person name="Clifton S.W."/>
            <person name="Rogers J."/>
            <person name="Van den Ackerveken G."/>
            <person name="Jones J.D."/>
            <person name="McDowell J.M."/>
            <person name="Beynon J."/>
            <person name="Tyler B.M."/>
        </authorList>
    </citation>
    <scope>NUCLEOTIDE SEQUENCE [LARGE SCALE GENOMIC DNA]</scope>
    <source>
        <strain evidence="2">Emoy2</strain>
    </source>
</reference>
<dbReference type="HOGENOM" id="CLU_2745442_0_0_1"/>
<protein>
    <submittedName>
        <fullName evidence="1">Uncharacterized protein</fullName>
    </submittedName>
</protein>
<evidence type="ECO:0000313" key="2">
    <source>
        <dbReference type="Proteomes" id="UP000011713"/>
    </source>
</evidence>
<dbReference type="InParanoid" id="M4B878"/>
<reference evidence="1" key="2">
    <citation type="submission" date="2015-06" db="UniProtKB">
        <authorList>
            <consortium name="EnsemblProtists"/>
        </authorList>
    </citation>
    <scope>IDENTIFICATION</scope>
    <source>
        <strain evidence="1">Emoy2</strain>
    </source>
</reference>
<dbReference type="Proteomes" id="UP000011713">
    <property type="component" value="Unassembled WGS sequence"/>
</dbReference>
<organism evidence="1 2">
    <name type="scientific">Hyaloperonospora arabidopsidis (strain Emoy2)</name>
    <name type="common">Downy mildew agent</name>
    <name type="synonym">Peronospora arabidopsidis</name>
    <dbReference type="NCBI Taxonomy" id="559515"/>
    <lineage>
        <taxon>Eukaryota</taxon>
        <taxon>Sar</taxon>
        <taxon>Stramenopiles</taxon>
        <taxon>Oomycota</taxon>
        <taxon>Peronosporomycetes</taxon>
        <taxon>Peronosporales</taxon>
        <taxon>Peronosporaceae</taxon>
        <taxon>Hyaloperonospora</taxon>
    </lineage>
</organism>
<sequence>MPAMQPAMTHMDVCTYSTAFSLLFILSIEKKSTFLSWSASIISLKGGVLENIGPIQKTKLKKQVRITMRRV</sequence>
<accession>M4B878</accession>
<name>M4B878_HYAAE</name>
<keyword evidence="2" id="KW-1185">Reference proteome</keyword>
<dbReference type="AlphaFoldDB" id="M4B878"/>
<dbReference type="EMBL" id="JH597957">
    <property type="status" value="NOT_ANNOTATED_CDS"/>
    <property type="molecule type" value="Genomic_DNA"/>
</dbReference>
<dbReference type="EnsemblProtists" id="HpaT802480">
    <property type="protein sequence ID" value="HpaP802480"/>
    <property type="gene ID" value="HpaG802480"/>
</dbReference>
<evidence type="ECO:0000313" key="1">
    <source>
        <dbReference type="EnsemblProtists" id="HpaP802480"/>
    </source>
</evidence>